<keyword evidence="2" id="KW-1185">Reference proteome</keyword>
<proteinExistence type="predicted"/>
<dbReference type="AlphaFoldDB" id="A0AAE0MI52"/>
<dbReference type="Proteomes" id="UP001286456">
    <property type="component" value="Unassembled WGS sequence"/>
</dbReference>
<protein>
    <submittedName>
        <fullName evidence="1">Uncharacterized protein</fullName>
    </submittedName>
</protein>
<evidence type="ECO:0000313" key="1">
    <source>
        <dbReference type="EMBL" id="KAK3332553.1"/>
    </source>
</evidence>
<reference evidence="1" key="2">
    <citation type="submission" date="2023-06" db="EMBL/GenBank/DDBJ databases">
        <authorList>
            <consortium name="Lawrence Berkeley National Laboratory"/>
            <person name="Haridas S."/>
            <person name="Hensen N."/>
            <person name="Bonometti L."/>
            <person name="Westerberg I."/>
            <person name="Brannstrom I.O."/>
            <person name="Guillou S."/>
            <person name="Cros-Aarteil S."/>
            <person name="Calhoun S."/>
            <person name="Kuo A."/>
            <person name="Mondo S."/>
            <person name="Pangilinan J."/>
            <person name="Riley R."/>
            <person name="Labutti K."/>
            <person name="Andreopoulos B."/>
            <person name="Lipzen A."/>
            <person name="Chen C."/>
            <person name="Yanf M."/>
            <person name="Daum C."/>
            <person name="Ng V."/>
            <person name="Clum A."/>
            <person name="Steindorff A."/>
            <person name="Ohm R."/>
            <person name="Martin F."/>
            <person name="Silar P."/>
            <person name="Natvig D."/>
            <person name="Lalanne C."/>
            <person name="Gautier V."/>
            <person name="Ament-Velasquez S.L."/>
            <person name="Kruys A."/>
            <person name="Hutchinson M.I."/>
            <person name="Powell A.J."/>
            <person name="Barry K."/>
            <person name="Miller A.N."/>
            <person name="Grigoriev I.V."/>
            <person name="Debuchy R."/>
            <person name="Gladieux P."/>
            <person name="Thoren M.H."/>
            <person name="Johannesson H."/>
        </authorList>
    </citation>
    <scope>NUCLEOTIDE SEQUENCE</scope>
    <source>
        <strain evidence="1">SMH4131-1</strain>
    </source>
</reference>
<dbReference type="EMBL" id="JAUEPO010000002">
    <property type="protein sequence ID" value="KAK3332553.1"/>
    <property type="molecule type" value="Genomic_DNA"/>
</dbReference>
<evidence type="ECO:0000313" key="2">
    <source>
        <dbReference type="Proteomes" id="UP001286456"/>
    </source>
</evidence>
<comment type="caution">
    <text evidence="1">The sequence shown here is derived from an EMBL/GenBank/DDBJ whole genome shotgun (WGS) entry which is preliminary data.</text>
</comment>
<sequence length="174" mass="19318">MEACWVPSRWPPSMAGLRGCWGGSGPPGIWVLRFVQPQFVRCVPSVLLAQRRTPLPASVPRRLSEQAAFCIQVHPVVVVVIVVQSAWTLTLTRLQPACSQRWGVSYGLHRSTNNTSSSLSSSSFSSTLNSIMLSCSLHVMCHHVCNQASHPTRSCARYVVLIGYYYSHNLLIYM</sequence>
<name>A0AAE0MI52_9PEZI</name>
<reference evidence="1" key="1">
    <citation type="journal article" date="2023" name="Mol. Phylogenet. Evol.">
        <title>Genome-scale phylogeny and comparative genomics of the fungal order Sordariales.</title>
        <authorList>
            <person name="Hensen N."/>
            <person name="Bonometti L."/>
            <person name="Westerberg I."/>
            <person name="Brannstrom I.O."/>
            <person name="Guillou S."/>
            <person name="Cros-Aarteil S."/>
            <person name="Calhoun S."/>
            <person name="Haridas S."/>
            <person name="Kuo A."/>
            <person name="Mondo S."/>
            <person name="Pangilinan J."/>
            <person name="Riley R."/>
            <person name="LaButti K."/>
            <person name="Andreopoulos B."/>
            <person name="Lipzen A."/>
            <person name="Chen C."/>
            <person name="Yan M."/>
            <person name="Daum C."/>
            <person name="Ng V."/>
            <person name="Clum A."/>
            <person name="Steindorff A."/>
            <person name="Ohm R.A."/>
            <person name="Martin F."/>
            <person name="Silar P."/>
            <person name="Natvig D.O."/>
            <person name="Lalanne C."/>
            <person name="Gautier V."/>
            <person name="Ament-Velasquez S.L."/>
            <person name="Kruys A."/>
            <person name="Hutchinson M.I."/>
            <person name="Powell A.J."/>
            <person name="Barry K."/>
            <person name="Miller A.N."/>
            <person name="Grigoriev I.V."/>
            <person name="Debuchy R."/>
            <person name="Gladieux P."/>
            <person name="Hiltunen Thoren M."/>
            <person name="Johannesson H."/>
        </authorList>
    </citation>
    <scope>NUCLEOTIDE SEQUENCE</scope>
    <source>
        <strain evidence="1">SMH4131-1</strain>
    </source>
</reference>
<organism evidence="1 2">
    <name type="scientific">Cercophora scortea</name>
    <dbReference type="NCBI Taxonomy" id="314031"/>
    <lineage>
        <taxon>Eukaryota</taxon>
        <taxon>Fungi</taxon>
        <taxon>Dikarya</taxon>
        <taxon>Ascomycota</taxon>
        <taxon>Pezizomycotina</taxon>
        <taxon>Sordariomycetes</taxon>
        <taxon>Sordariomycetidae</taxon>
        <taxon>Sordariales</taxon>
        <taxon>Lasiosphaeriaceae</taxon>
        <taxon>Cercophora</taxon>
    </lineage>
</organism>
<accession>A0AAE0MI52</accession>
<gene>
    <name evidence="1" type="ORF">B0T19DRAFT_106505</name>
</gene>